<evidence type="ECO:0008006" key="4">
    <source>
        <dbReference type="Google" id="ProtNLM"/>
    </source>
</evidence>
<dbReference type="PANTHER" id="PTHR36512">
    <property type="entry name" value="D-AMINOPEPTIDASE"/>
    <property type="match status" value="1"/>
</dbReference>
<dbReference type="PANTHER" id="PTHR36512:SF3">
    <property type="entry name" value="BLR5678 PROTEIN"/>
    <property type="match status" value="1"/>
</dbReference>
<dbReference type="CDD" id="cd02252">
    <property type="entry name" value="nylC_like"/>
    <property type="match status" value="1"/>
</dbReference>
<proteinExistence type="inferred from homology"/>
<gene>
    <name evidence="3" type="ORF">MNBD_ACTINO02-2146</name>
</gene>
<feature type="compositionally biased region" description="Basic and acidic residues" evidence="2">
    <location>
        <begin position="1"/>
        <end position="13"/>
    </location>
</feature>
<dbReference type="InterPro" id="IPR016117">
    <property type="entry name" value="ArgJ-like_dom_sf"/>
</dbReference>
<reference evidence="3" key="1">
    <citation type="submission" date="2018-06" db="EMBL/GenBank/DDBJ databases">
        <authorList>
            <person name="Zhirakovskaya E."/>
        </authorList>
    </citation>
    <scope>NUCLEOTIDE SEQUENCE</scope>
</reference>
<evidence type="ECO:0000256" key="1">
    <source>
        <dbReference type="ARBA" id="ARBA00007068"/>
    </source>
</evidence>
<sequence length="315" mass="31787">MSDRVDVGRDDPGRYGGAMSTTNHNTTITAVPGVRVGHWTDESAATGVTVVDLPDPNVAAAEVRGAAPGTREIALLQPGMTVQSVQSIVLAGGSAFGLAAADGVVRRLEKEGRGFPTSAGVVPIVPSAIIFDLNVGDGTVRPGAEHGMAAFDALSHDPMAMGRVGAGTGATVAKWRGVDAAKPGGVGSFVTHCEDATVGALGVVNALGDVFTLEGEPLTGGTSVPGPPAAPPTPGEQTTLVVVATDAAASRNELGRLIVRAHDALGTTLRPAHTRYDGDIVFAVSCGTVQTNLDTLGEAVFEVVGRAIERAVTTS</sequence>
<organism evidence="3">
    <name type="scientific">hydrothermal vent metagenome</name>
    <dbReference type="NCBI Taxonomy" id="652676"/>
    <lineage>
        <taxon>unclassified sequences</taxon>
        <taxon>metagenomes</taxon>
        <taxon>ecological metagenomes</taxon>
    </lineage>
</organism>
<dbReference type="AlphaFoldDB" id="A0A3B0RZV0"/>
<name>A0A3B0RZV0_9ZZZZ</name>
<dbReference type="SUPFAM" id="SSF56266">
    <property type="entry name" value="DmpA/ArgJ-like"/>
    <property type="match status" value="1"/>
</dbReference>
<dbReference type="GO" id="GO:0004177">
    <property type="term" value="F:aminopeptidase activity"/>
    <property type="evidence" value="ECO:0007669"/>
    <property type="project" value="TreeGrafter"/>
</dbReference>
<evidence type="ECO:0000256" key="2">
    <source>
        <dbReference type="SAM" id="MobiDB-lite"/>
    </source>
</evidence>
<feature type="region of interest" description="Disordered" evidence="2">
    <location>
        <begin position="1"/>
        <end position="24"/>
    </location>
</feature>
<protein>
    <recommendedName>
        <fullName evidence="4">Endo-type 6-aminohexanoate oligomer hydrolase</fullName>
    </recommendedName>
</protein>
<accession>A0A3B0RZV0</accession>
<dbReference type="Pfam" id="PF03576">
    <property type="entry name" value="Peptidase_S58"/>
    <property type="match status" value="1"/>
</dbReference>
<evidence type="ECO:0000313" key="3">
    <source>
        <dbReference type="EMBL" id="VAV99130.1"/>
    </source>
</evidence>
<dbReference type="EMBL" id="UOEK01000156">
    <property type="protein sequence ID" value="VAV99130.1"/>
    <property type="molecule type" value="Genomic_DNA"/>
</dbReference>
<dbReference type="Gene3D" id="3.60.70.12">
    <property type="entry name" value="L-amino peptidase D-ALA esterase/amidase"/>
    <property type="match status" value="1"/>
</dbReference>
<comment type="similarity">
    <text evidence="1">Belongs to the peptidase S58 family.</text>
</comment>
<dbReference type="InterPro" id="IPR005321">
    <property type="entry name" value="Peptidase_S58_DmpA"/>
</dbReference>